<feature type="active site" description="Proton donor/acceptor" evidence="3">
    <location>
        <position position="86"/>
    </location>
</feature>
<protein>
    <recommendedName>
        <fullName evidence="5">Hydroxymethylglutaryl-CoA synthase</fullName>
        <shortName evidence="5">HMG-CoA synthase</shortName>
        <ecNumber evidence="5">2.3.3.10</ecNumber>
    </recommendedName>
    <alternativeName>
        <fullName evidence="5">3-hydroxy-3-methylglutaryl coenzyme A synthase</fullName>
    </alternativeName>
</protein>
<accession>A0AAD9YWV9</accession>
<dbReference type="GO" id="GO:0006696">
    <property type="term" value="P:ergosterol biosynthetic process"/>
    <property type="evidence" value="ECO:0007669"/>
    <property type="project" value="TreeGrafter"/>
</dbReference>
<dbReference type="Pfam" id="PF08540">
    <property type="entry name" value="HMG_CoA_synt_C"/>
    <property type="match status" value="1"/>
</dbReference>
<feature type="active site" description="Proton donor/acceptor" evidence="3">
    <location>
        <position position="263"/>
    </location>
</feature>
<dbReference type="Proteomes" id="UP001276659">
    <property type="component" value="Unassembled WGS sequence"/>
</dbReference>
<dbReference type="GO" id="GO:0006084">
    <property type="term" value="P:acetyl-CoA metabolic process"/>
    <property type="evidence" value="ECO:0007669"/>
    <property type="project" value="InterPro"/>
</dbReference>
<proteinExistence type="inferred from homology"/>
<dbReference type="SUPFAM" id="SSF53901">
    <property type="entry name" value="Thiolase-like"/>
    <property type="match status" value="2"/>
</dbReference>
<dbReference type="CDD" id="cd00827">
    <property type="entry name" value="init_cond_enzymes"/>
    <property type="match status" value="1"/>
</dbReference>
<feature type="binding site" evidence="4">
    <location>
        <position position="268"/>
    </location>
    <ligand>
        <name>CoA</name>
        <dbReference type="ChEBI" id="CHEBI:57287"/>
    </ligand>
</feature>
<sequence>MATRPQNIGIKAIEIYFPSQCVDQAELEKFDGVSQGKYTIGLGQTKMSFCDDREDIYSFALTTVSSLLRKYSIDPKSIGRLEVGTETLLDKSKSVKSVLMQLFQEHGNTNVEGVDTVNACYGGTNALFNAINWVESSAWDGRDAIVCAGDIALYKKGNARPTGGAGCVAMLIGPDAPLAFEPGMRGTYMQHAYDFYKPDLTSEYPVVDGHFSVTCYTEAVDACYKAYNTREETLQKKGVANGVHAPSEEVKTPLDRFDHVLFHSPTCKLVAKSYARMLYNDYRASPENPAFESVPKELKDMSYQTSLSDKTVEKTFMALSKKQFQARVQPSIQVPTMCGNMYCASVYGSLVSLLSNVPSEQFKCRRVAIFSYGSGLASSLFSMKVVGDVSGMVKALNLHERLDARRTVPPETYDQMCVLREKAHLQKSYSPKGNPETITKGTYYLTEIDEMFKRKYEIKA</sequence>
<evidence type="ECO:0000256" key="5">
    <source>
        <dbReference type="RuleBase" id="RU364071"/>
    </source>
</evidence>
<dbReference type="Pfam" id="PF01154">
    <property type="entry name" value="HMG_CoA_synt_N"/>
    <property type="match status" value="1"/>
</dbReference>
<dbReference type="PROSITE" id="PS01226">
    <property type="entry name" value="HMG_COA_SYNTHASE"/>
    <property type="match status" value="1"/>
</dbReference>
<evidence type="ECO:0000256" key="4">
    <source>
        <dbReference type="PIRSR" id="PIRSR610122-2"/>
    </source>
</evidence>
<dbReference type="FunFam" id="3.40.47.10:FF:000008">
    <property type="entry name" value="3-hydroxy-3-methylglutaryl coenzyme A synthase"/>
    <property type="match status" value="1"/>
</dbReference>
<dbReference type="AlphaFoldDB" id="A0AAD9YWV9"/>
<keyword evidence="9" id="KW-1185">Reference proteome</keyword>
<dbReference type="Gene3D" id="3.40.47.10">
    <property type="match status" value="1"/>
</dbReference>
<evidence type="ECO:0000313" key="9">
    <source>
        <dbReference type="Proteomes" id="UP001276659"/>
    </source>
</evidence>
<feature type="binding site" evidence="4">
    <location>
        <position position="212"/>
    </location>
    <ligand>
        <name>CoA</name>
        <dbReference type="ChEBI" id="CHEBI:57287"/>
    </ligand>
</feature>
<dbReference type="InterPro" id="IPR016039">
    <property type="entry name" value="Thiolase-like"/>
</dbReference>
<evidence type="ECO:0000256" key="1">
    <source>
        <dbReference type="ARBA" id="ARBA00007061"/>
    </source>
</evidence>
<gene>
    <name evidence="8" type="primary">ERG13B</name>
    <name evidence="8" type="ORF">OEA41_010573</name>
</gene>
<dbReference type="InterPro" id="IPR013746">
    <property type="entry name" value="HMG_CoA_synt_C_dom"/>
</dbReference>
<feature type="domain" description="Hydroxymethylglutaryl-coenzyme A synthase C-terminal" evidence="7">
    <location>
        <begin position="179"/>
        <end position="459"/>
    </location>
</feature>
<dbReference type="EC" id="2.3.3.10" evidence="5"/>
<dbReference type="InterPro" id="IPR000590">
    <property type="entry name" value="HMG_CoA_synt_AS"/>
</dbReference>
<keyword evidence="2 5" id="KW-0808">Transferase</keyword>
<dbReference type="PANTHER" id="PTHR43323:SF2">
    <property type="entry name" value="HYDROXYMETHYLGLUTARYL-COA SYNTHASE"/>
    <property type="match status" value="1"/>
</dbReference>
<evidence type="ECO:0000256" key="2">
    <source>
        <dbReference type="ARBA" id="ARBA00022679"/>
    </source>
</evidence>
<feature type="active site" description="Acyl-thioester intermediate" evidence="3">
    <location>
        <position position="120"/>
    </location>
</feature>
<evidence type="ECO:0000256" key="3">
    <source>
        <dbReference type="PIRSR" id="PIRSR610122-1"/>
    </source>
</evidence>
<feature type="binding site" evidence="4">
    <location>
        <position position="272"/>
    </location>
    <ligand>
        <name>CoA</name>
        <dbReference type="ChEBI" id="CHEBI:57287"/>
    </ligand>
</feature>
<feature type="domain" description="Hydroxymethylglutaryl-coenzyme A synthase N-terminal" evidence="6">
    <location>
        <begin position="4"/>
        <end position="177"/>
    </location>
</feature>
<dbReference type="PANTHER" id="PTHR43323">
    <property type="entry name" value="3-HYDROXY-3-METHYLGLUTARYL COENZYME A SYNTHASE"/>
    <property type="match status" value="1"/>
</dbReference>
<feature type="binding site" evidence="4">
    <location>
        <position position="158"/>
    </location>
    <ligand>
        <name>CoA</name>
        <dbReference type="ChEBI" id="CHEBI:57287"/>
    </ligand>
</feature>
<comment type="caution">
    <text evidence="8">The sequence shown here is derived from an EMBL/GenBank/DDBJ whole genome shotgun (WGS) entry which is preliminary data.</text>
</comment>
<comment type="function">
    <text evidence="5">Catalyzes the condensation of acetyl-CoA with acetoacetyl-CoA to form HMG-CoA.</text>
</comment>
<dbReference type="GO" id="GO:0004421">
    <property type="term" value="F:hydroxymethylglutaryl-CoA synthase activity"/>
    <property type="evidence" value="ECO:0007669"/>
    <property type="project" value="UniProtKB-EC"/>
</dbReference>
<reference evidence="8" key="1">
    <citation type="submission" date="2022-11" db="EMBL/GenBank/DDBJ databases">
        <title>Chromosomal genome sequence assembly and mating type (MAT) locus characterization of the leprose asexual lichenized fungus Lepraria neglecta (Nyl.) Erichsen.</title>
        <authorList>
            <person name="Allen J.L."/>
            <person name="Pfeffer B."/>
        </authorList>
    </citation>
    <scope>NUCLEOTIDE SEQUENCE</scope>
    <source>
        <strain evidence="8">Allen 5258</strain>
    </source>
</reference>
<dbReference type="GO" id="GO:0010142">
    <property type="term" value="P:farnesyl diphosphate biosynthetic process, mevalonate pathway"/>
    <property type="evidence" value="ECO:0007669"/>
    <property type="project" value="InterPro"/>
</dbReference>
<organism evidence="8 9">
    <name type="scientific">Lepraria neglecta</name>
    <dbReference type="NCBI Taxonomy" id="209136"/>
    <lineage>
        <taxon>Eukaryota</taxon>
        <taxon>Fungi</taxon>
        <taxon>Dikarya</taxon>
        <taxon>Ascomycota</taxon>
        <taxon>Pezizomycotina</taxon>
        <taxon>Lecanoromycetes</taxon>
        <taxon>OSLEUM clade</taxon>
        <taxon>Lecanoromycetidae</taxon>
        <taxon>Lecanorales</taxon>
        <taxon>Lecanorineae</taxon>
        <taxon>Stereocaulaceae</taxon>
        <taxon>Lepraria</taxon>
    </lineage>
</organism>
<evidence type="ECO:0000313" key="8">
    <source>
        <dbReference type="EMBL" id="KAK3167446.1"/>
    </source>
</evidence>
<dbReference type="EMBL" id="JASNWA010000011">
    <property type="protein sequence ID" value="KAK3167446.1"/>
    <property type="molecule type" value="Genomic_DNA"/>
</dbReference>
<comment type="similarity">
    <text evidence="1 5">Belongs to the thiolase-like superfamily. HMG-CoA synthase family.</text>
</comment>
<name>A0AAD9YWV9_9LECA</name>
<dbReference type="InterPro" id="IPR010122">
    <property type="entry name" value="HMG_CoA_synthase_euk"/>
</dbReference>
<evidence type="ECO:0000259" key="7">
    <source>
        <dbReference type="Pfam" id="PF08540"/>
    </source>
</evidence>
<dbReference type="NCBIfam" id="TIGR01833">
    <property type="entry name" value="HMG-CoA-S_euk"/>
    <property type="match status" value="1"/>
</dbReference>
<evidence type="ECO:0000259" key="6">
    <source>
        <dbReference type="Pfam" id="PF01154"/>
    </source>
</evidence>
<dbReference type="InterPro" id="IPR013528">
    <property type="entry name" value="HMG_CoA_synth_N"/>
</dbReference>
<comment type="catalytic activity">
    <reaction evidence="5">
        <text>acetoacetyl-CoA + acetyl-CoA + H2O = (3S)-3-hydroxy-3-methylglutaryl-CoA + CoA + H(+)</text>
        <dbReference type="Rhea" id="RHEA:10188"/>
        <dbReference type="ChEBI" id="CHEBI:15377"/>
        <dbReference type="ChEBI" id="CHEBI:15378"/>
        <dbReference type="ChEBI" id="CHEBI:43074"/>
        <dbReference type="ChEBI" id="CHEBI:57286"/>
        <dbReference type="ChEBI" id="CHEBI:57287"/>
        <dbReference type="ChEBI" id="CHEBI:57288"/>
        <dbReference type="EC" id="2.3.3.10"/>
    </reaction>
</comment>